<dbReference type="EMBL" id="CP056041">
    <property type="protein sequence ID" value="QKZ22858.1"/>
    <property type="molecule type" value="Genomic_DNA"/>
</dbReference>
<evidence type="ECO:0000313" key="1">
    <source>
        <dbReference type="EMBL" id="QKZ22858.1"/>
    </source>
</evidence>
<reference evidence="1 2" key="1">
    <citation type="submission" date="2020-06" db="EMBL/GenBank/DDBJ databases">
        <title>Genome mining for natural products.</title>
        <authorList>
            <person name="Zhang B."/>
            <person name="Shi J."/>
            <person name="Ge H."/>
        </authorList>
    </citation>
    <scope>NUCLEOTIDE SEQUENCE [LARGE SCALE GENOMIC DNA]</scope>
    <source>
        <strain evidence="1 2">NA02069</strain>
    </source>
</reference>
<dbReference type="Proteomes" id="UP000509418">
    <property type="component" value="Chromosome"/>
</dbReference>
<proteinExistence type="predicted"/>
<evidence type="ECO:0000313" key="2">
    <source>
        <dbReference type="Proteomes" id="UP000509418"/>
    </source>
</evidence>
<name>A0A7H8TIJ0_STRCX</name>
<protein>
    <submittedName>
        <fullName evidence="1">Uncharacterized protein</fullName>
    </submittedName>
</protein>
<organism evidence="1 2">
    <name type="scientific">Streptomyces chartreusis</name>
    <dbReference type="NCBI Taxonomy" id="1969"/>
    <lineage>
        <taxon>Bacteria</taxon>
        <taxon>Bacillati</taxon>
        <taxon>Actinomycetota</taxon>
        <taxon>Actinomycetes</taxon>
        <taxon>Kitasatosporales</taxon>
        <taxon>Streptomycetaceae</taxon>
        <taxon>Streptomyces</taxon>
    </lineage>
</organism>
<accession>A0A7H8TIJ0</accession>
<dbReference type="RefSeq" id="WP_176577822.1">
    <property type="nucleotide sequence ID" value="NZ_CBDRGH010000008.1"/>
</dbReference>
<gene>
    <name evidence="1" type="ORF">HUT05_39235</name>
</gene>
<dbReference type="AlphaFoldDB" id="A0A7H8TIJ0"/>
<keyword evidence="2" id="KW-1185">Reference proteome</keyword>
<sequence>MTALIVLGLIALGVLLDRLWLWARAADRRNFPRLEAAQTRFDISERRRRAEEQMRRVAFRGRS</sequence>